<dbReference type="Pfam" id="PF00459">
    <property type="entry name" value="Inositol_P"/>
    <property type="match status" value="1"/>
</dbReference>
<evidence type="ECO:0008006" key="4">
    <source>
        <dbReference type="Google" id="ProtNLM"/>
    </source>
</evidence>
<dbReference type="Gene3D" id="3.30.540.10">
    <property type="entry name" value="Fructose-1,6-Bisphosphatase, subunit A, domain 1"/>
    <property type="match status" value="1"/>
</dbReference>
<protein>
    <recommendedName>
        <fullName evidence="4">Inositol-1-monophosphatase</fullName>
    </recommendedName>
</protein>
<dbReference type="Gene3D" id="3.40.190.80">
    <property type="match status" value="1"/>
</dbReference>
<organism evidence="3">
    <name type="scientific">marine metagenome</name>
    <dbReference type="NCBI Taxonomy" id="408172"/>
    <lineage>
        <taxon>unclassified sequences</taxon>
        <taxon>metagenomes</taxon>
        <taxon>ecological metagenomes</taxon>
    </lineage>
</organism>
<dbReference type="GO" id="GO:0046872">
    <property type="term" value="F:metal ion binding"/>
    <property type="evidence" value="ECO:0007669"/>
    <property type="project" value="UniProtKB-KW"/>
</dbReference>
<feature type="non-terminal residue" evidence="3">
    <location>
        <position position="1"/>
    </location>
</feature>
<dbReference type="InterPro" id="IPR020550">
    <property type="entry name" value="Inositol_monophosphatase_CS"/>
</dbReference>
<dbReference type="SUPFAM" id="SSF56655">
    <property type="entry name" value="Carbohydrate phosphatase"/>
    <property type="match status" value="1"/>
</dbReference>
<dbReference type="InterPro" id="IPR000760">
    <property type="entry name" value="Inositol_monophosphatase-like"/>
</dbReference>
<keyword evidence="1" id="KW-0479">Metal-binding</keyword>
<dbReference type="GO" id="GO:0046854">
    <property type="term" value="P:phosphatidylinositol phosphate biosynthetic process"/>
    <property type="evidence" value="ECO:0007669"/>
    <property type="project" value="InterPro"/>
</dbReference>
<name>A0A381RXF2_9ZZZZ</name>
<proteinExistence type="predicted"/>
<dbReference type="AlphaFoldDB" id="A0A381RXF2"/>
<dbReference type="EMBL" id="UINC01002358">
    <property type="protein sequence ID" value="SUZ95821.1"/>
    <property type="molecule type" value="Genomic_DNA"/>
</dbReference>
<dbReference type="GO" id="GO:0008934">
    <property type="term" value="F:inositol monophosphate 1-phosphatase activity"/>
    <property type="evidence" value="ECO:0007669"/>
    <property type="project" value="TreeGrafter"/>
</dbReference>
<evidence type="ECO:0000256" key="1">
    <source>
        <dbReference type="ARBA" id="ARBA00022723"/>
    </source>
</evidence>
<accession>A0A381RXF2</accession>
<gene>
    <name evidence="3" type="ORF">METZ01_LOCUS48675</name>
</gene>
<dbReference type="PANTHER" id="PTHR20854">
    <property type="entry name" value="INOSITOL MONOPHOSPHATASE"/>
    <property type="match status" value="1"/>
</dbReference>
<evidence type="ECO:0000256" key="2">
    <source>
        <dbReference type="ARBA" id="ARBA00022842"/>
    </source>
</evidence>
<dbReference type="PRINTS" id="PR00377">
    <property type="entry name" value="IMPHPHTASES"/>
</dbReference>
<keyword evidence="2" id="KW-0460">Magnesium</keyword>
<dbReference type="GO" id="GO:0006020">
    <property type="term" value="P:inositol metabolic process"/>
    <property type="evidence" value="ECO:0007669"/>
    <property type="project" value="TreeGrafter"/>
</dbReference>
<dbReference type="PROSITE" id="PS00630">
    <property type="entry name" value="IMP_2"/>
    <property type="match status" value="1"/>
</dbReference>
<dbReference type="GO" id="GO:0007165">
    <property type="term" value="P:signal transduction"/>
    <property type="evidence" value="ECO:0007669"/>
    <property type="project" value="TreeGrafter"/>
</dbReference>
<dbReference type="PANTHER" id="PTHR20854:SF4">
    <property type="entry name" value="INOSITOL-1-MONOPHOSPHATASE-RELATED"/>
    <property type="match status" value="1"/>
</dbReference>
<sequence>PIDATTNFVYGLAGYSISIGAEVDGEPTAGVIVDPALGHEFAAARGAGSTCNGEPIRVSDQVELSHALVATGFGYHPDRRRRQAAGLVEVIPRIRDIRRGGGAAMDLANVAAGRVDAFYERGLNPWDIAAGTVLVREAGGTVGDLDGNPTDGDFVLAAPPGLRDALAELLRSVEADRA</sequence>
<reference evidence="3" key="1">
    <citation type="submission" date="2018-05" db="EMBL/GenBank/DDBJ databases">
        <authorList>
            <person name="Lanie J.A."/>
            <person name="Ng W.-L."/>
            <person name="Kazmierczak K.M."/>
            <person name="Andrzejewski T.M."/>
            <person name="Davidsen T.M."/>
            <person name="Wayne K.J."/>
            <person name="Tettelin H."/>
            <person name="Glass J.I."/>
            <person name="Rusch D."/>
            <person name="Podicherti R."/>
            <person name="Tsui H.-C.T."/>
            <person name="Winkler M.E."/>
        </authorList>
    </citation>
    <scope>NUCLEOTIDE SEQUENCE</scope>
</reference>
<evidence type="ECO:0000313" key="3">
    <source>
        <dbReference type="EMBL" id="SUZ95821.1"/>
    </source>
</evidence>